<evidence type="ECO:0000256" key="1">
    <source>
        <dbReference type="ARBA" id="ARBA00022737"/>
    </source>
</evidence>
<evidence type="ECO:0000313" key="5">
    <source>
        <dbReference type="Proteomes" id="UP000663828"/>
    </source>
</evidence>
<protein>
    <recommendedName>
        <fullName evidence="6">Tetratricopeptide repeat protein</fullName>
    </recommendedName>
</protein>
<dbReference type="PANTHER" id="PTHR45641:SF19">
    <property type="entry name" value="NEPHROCYSTIN-3"/>
    <property type="match status" value="1"/>
</dbReference>
<keyword evidence="5" id="KW-1185">Reference proteome</keyword>
<dbReference type="EMBL" id="CAJNOR010001373">
    <property type="protein sequence ID" value="CAF1131316.1"/>
    <property type="molecule type" value="Genomic_DNA"/>
</dbReference>
<sequence length="112" mass="12447">MENDQNSRLNDDFLLAAYCNSVGSSHGQMGDHAGALPYFLKALEIQQRILPENDVNIAVSCNNVGAVYNNLGDSSKARSFIECAINIGQQSLPENDHELQKWKRNLDKIDKP</sequence>
<proteinExistence type="predicted"/>
<gene>
    <name evidence="4" type="ORF">EDS130_LOCUS44440</name>
    <name evidence="3" type="ORF">XAT740_LOCUS19918</name>
</gene>
<evidence type="ECO:0000313" key="4">
    <source>
        <dbReference type="EMBL" id="CAF1529279.1"/>
    </source>
</evidence>
<dbReference type="Gene3D" id="1.25.40.10">
    <property type="entry name" value="Tetratricopeptide repeat domain"/>
    <property type="match status" value="1"/>
</dbReference>
<comment type="caution">
    <text evidence="3">The sequence shown here is derived from an EMBL/GenBank/DDBJ whole genome shotgun (WGS) entry which is preliminary data.</text>
</comment>
<dbReference type="SMART" id="SM00028">
    <property type="entry name" value="TPR"/>
    <property type="match status" value="2"/>
</dbReference>
<organism evidence="3 5">
    <name type="scientific">Adineta ricciae</name>
    <name type="common">Rotifer</name>
    <dbReference type="NCBI Taxonomy" id="249248"/>
    <lineage>
        <taxon>Eukaryota</taxon>
        <taxon>Metazoa</taxon>
        <taxon>Spiralia</taxon>
        <taxon>Gnathifera</taxon>
        <taxon>Rotifera</taxon>
        <taxon>Eurotatoria</taxon>
        <taxon>Bdelloidea</taxon>
        <taxon>Adinetida</taxon>
        <taxon>Adinetidae</taxon>
        <taxon>Adineta</taxon>
    </lineage>
</organism>
<dbReference type="AlphaFoldDB" id="A0A814RCX1"/>
<reference evidence="3" key="1">
    <citation type="submission" date="2021-02" db="EMBL/GenBank/DDBJ databases">
        <authorList>
            <person name="Nowell W R."/>
        </authorList>
    </citation>
    <scope>NUCLEOTIDE SEQUENCE</scope>
</reference>
<keyword evidence="1" id="KW-0677">Repeat</keyword>
<dbReference type="InterPro" id="IPR011990">
    <property type="entry name" value="TPR-like_helical_dom_sf"/>
</dbReference>
<evidence type="ECO:0000313" key="3">
    <source>
        <dbReference type="EMBL" id="CAF1131316.1"/>
    </source>
</evidence>
<dbReference type="EMBL" id="CAJNOJ010000858">
    <property type="protein sequence ID" value="CAF1529279.1"/>
    <property type="molecule type" value="Genomic_DNA"/>
</dbReference>
<dbReference type="InterPro" id="IPR019734">
    <property type="entry name" value="TPR_rpt"/>
</dbReference>
<dbReference type="SUPFAM" id="SSF48452">
    <property type="entry name" value="TPR-like"/>
    <property type="match status" value="1"/>
</dbReference>
<dbReference type="Proteomes" id="UP000663828">
    <property type="component" value="Unassembled WGS sequence"/>
</dbReference>
<dbReference type="Proteomes" id="UP000663852">
    <property type="component" value="Unassembled WGS sequence"/>
</dbReference>
<dbReference type="OrthoDB" id="10014913at2759"/>
<keyword evidence="2" id="KW-0802">TPR repeat</keyword>
<accession>A0A814RCX1</accession>
<evidence type="ECO:0008006" key="6">
    <source>
        <dbReference type="Google" id="ProtNLM"/>
    </source>
</evidence>
<dbReference type="PANTHER" id="PTHR45641">
    <property type="entry name" value="TETRATRICOPEPTIDE REPEAT PROTEIN (AFU_ORTHOLOGUE AFUA_6G03870)"/>
    <property type="match status" value="1"/>
</dbReference>
<name>A0A814RCX1_ADIRI</name>
<dbReference type="Pfam" id="PF13424">
    <property type="entry name" value="TPR_12"/>
    <property type="match status" value="1"/>
</dbReference>
<evidence type="ECO:0000256" key="2">
    <source>
        <dbReference type="ARBA" id="ARBA00022803"/>
    </source>
</evidence>